<keyword evidence="6 15" id="KW-0436">Ligase</keyword>
<evidence type="ECO:0000256" key="11">
    <source>
        <dbReference type="ARBA" id="ARBA00022884"/>
    </source>
</evidence>
<evidence type="ECO:0000256" key="3">
    <source>
        <dbReference type="ARBA" id="ARBA00011209"/>
    </source>
</evidence>
<dbReference type="PROSITE" id="PS50886">
    <property type="entry name" value="TRBD"/>
    <property type="match status" value="1"/>
</dbReference>
<dbReference type="InterPro" id="IPR020825">
    <property type="entry name" value="Phe-tRNA_synthase-like_B3/B4"/>
</dbReference>
<dbReference type="RefSeq" id="WP_015637850.1">
    <property type="nucleotide sequence ID" value="NC_021236.1"/>
</dbReference>
<keyword evidence="4 15" id="KW-0963">Cytoplasm</keyword>
<name>R4RP38_PHYAS</name>
<evidence type="ECO:0000256" key="12">
    <source>
        <dbReference type="ARBA" id="ARBA00022917"/>
    </source>
</evidence>
<evidence type="ECO:0000256" key="8">
    <source>
        <dbReference type="ARBA" id="ARBA00022741"/>
    </source>
</evidence>
<keyword evidence="11 16" id="KW-0694">RNA-binding</keyword>
<feature type="binding site" evidence="15">
    <location>
        <position position="478"/>
    </location>
    <ligand>
        <name>Mg(2+)</name>
        <dbReference type="ChEBI" id="CHEBI:18420"/>
        <note>shared with alpha subunit</note>
    </ligand>
</feature>
<evidence type="ECO:0000313" key="20">
    <source>
        <dbReference type="EMBL" id="AGL90246.1"/>
    </source>
</evidence>
<dbReference type="Gene3D" id="3.50.40.10">
    <property type="entry name" value="Phenylalanyl-trna Synthetase, Chain B, domain 3"/>
    <property type="match status" value="1"/>
</dbReference>
<keyword evidence="10 15" id="KW-0460">Magnesium</keyword>
<comment type="catalytic activity">
    <reaction evidence="14 15">
        <text>tRNA(Phe) + L-phenylalanine + ATP = L-phenylalanyl-tRNA(Phe) + AMP + diphosphate + H(+)</text>
        <dbReference type="Rhea" id="RHEA:19413"/>
        <dbReference type="Rhea" id="RHEA-COMP:9668"/>
        <dbReference type="Rhea" id="RHEA-COMP:9699"/>
        <dbReference type="ChEBI" id="CHEBI:15378"/>
        <dbReference type="ChEBI" id="CHEBI:30616"/>
        <dbReference type="ChEBI" id="CHEBI:33019"/>
        <dbReference type="ChEBI" id="CHEBI:58095"/>
        <dbReference type="ChEBI" id="CHEBI:78442"/>
        <dbReference type="ChEBI" id="CHEBI:78531"/>
        <dbReference type="ChEBI" id="CHEBI:456215"/>
        <dbReference type="EC" id="6.1.1.20"/>
    </reaction>
</comment>
<dbReference type="SUPFAM" id="SSF55681">
    <property type="entry name" value="Class II aaRS and biotin synthetases"/>
    <property type="match status" value="1"/>
</dbReference>
<dbReference type="EMBL" id="CP002548">
    <property type="protein sequence ID" value="AGL90246.1"/>
    <property type="molecule type" value="Genomic_DNA"/>
</dbReference>
<dbReference type="SUPFAM" id="SSF56037">
    <property type="entry name" value="PheT/TilS domain"/>
    <property type="match status" value="1"/>
</dbReference>
<dbReference type="Pfam" id="PF17759">
    <property type="entry name" value="tRNA_synthFbeta"/>
    <property type="match status" value="1"/>
</dbReference>
<evidence type="ECO:0000256" key="9">
    <source>
        <dbReference type="ARBA" id="ARBA00022840"/>
    </source>
</evidence>
<dbReference type="PANTHER" id="PTHR10947">
    <property type="entry name" value="PHENYLALANYL-TRNA SYNTHETASE BETA CHAIN AND LEUCINE-RICH REPEAT-CONTAINING PROTEIN 47"/>
    <property type="match status" value="1"/>
</dbReference>
<dbReference type="GO" id="GO:0000287">
    <property type="term" value="F:magnesium ion binding"/>
    <property type="evidence" value="ECO:0007669"/>
    <property type="project" value="UniProtKB-UniRule"/>
</dbReference>
<dbReference type="GO" id="GO:0000049">
    <property type="term" value="F:tRNA binding"/>
    <property type="evidence" value="ECO:0007669"/>
    <property type="project" value="UniProtKB-UniRule"/>
</dbReference>
<keyword evidence="8 15" id="KW-0547">Nucleotide-binding</keyword>
<evidence type="ECO:0000256" key="6">
    <source>
        <dbReference type="ARBA" id="ARBA00022598"/>
    </source>
</evidence>
<evidence type="ECO:0000256" key="5">
    <source>
        <dbReference type="ARBA" id="ARBA00022555"/>
    </source>
</evidence>
<accession>R4RP38</accession>
<comment type="subunit">
    <text evidence="3 15">Tetramer of two alpha and two beta subunits.</text>
</comment>
<dbReference type="NCBIfam" id="TIGR00472">
    <property type="entry name" value="pheT_bact"/>
    <property type="match status" value="1"/>
</dbReference>
<dbReference type="Gene3D" id="3.30.930.10">
    <property type="entry name" value="Bira Bifunctional Protein, Domain 2"/>
    <property type="match status" value="1"/>
</dbReference>
<dbReference type="InterPro" id="IPR005147">
    <property type="entry name" value="tRNA_synthase_B5-dom"/>
</dbReference>
<feature type="binding site" evidence="15">
    <location>
        <position position="488"/>
    </location>
    <ligand>
        <name>Mg(2+)</name>
        <dbReference type="ChEBI" id="CHEBI:18420"/>
        <note>shared with alpha subunit</note>
    </ligand>
</feature>
<dbReference type="Pfam" id="PF01588">
    <property type="entry name" value="tRNA_bind"/>
    <property type="match status" value="1"/>
</dbReference>
<evidence type="ECO:0000256" key="7">
    <source>
        <dbReference type="ARBA" id="ARBA00022723"/>
    </source>
</evidence>
<evidence type="ECO:0000259" key="19">
    <source>
        <dbReference type="PROSITE" id="PS51483"/>
    </source>
</evidence>
<dbReference type="SUPFAM" id="SSF46955">
    <property type="entry name" value="Putative DNA-binding domain"/>
    <property type="match status" value="1"/>
</dbReference>
<dbReference type="PROSITE" id="PS51483">
    <property type="entry name" value="B5"/>
    <property type="match status" value="1"/>
</dbReference>
<dbReference type="InterPro" id="IPR033714">
    <property type="entry name" value="tRNA_bind_bactPheRS"/>
</dbReference>
<dbReference type="InterPro" id="IPR009061">
    <property type="entry name" value="DNA-bd_dom_put_sf"/>
</dbReference>
<evidence type="ECO:0000259" key="17">
    <source>
        <dbReference type="PROSITE" id="PS50886"/>
    </source>
</evidence>
<evidence type="ECO:0000256" key="16">
    <source>
        <dbReference type="PROSITE-ProRule" id="PRU00209"/>
    </source>
</evidence>
<dbReference type="Gene3D" id="2.40.50.140">
    <property type="entry name" value="Nucleic acid-binding proteins"/>
    <property type="match status" value="1"/>
</dbReference>
<keyword evidence="5 16" id="KW-0820">tRNA-binding</keyword>
<dbReference type="InterPro" id="IPR002547">
    <property type="entry name" value="tRNA-bd_dom"/>
</dbReference>
<dbReference type="CDD" id="cd00769">
    <property type="entry name" value="PheRS_beta_core"/>
    <property type="match status" value="1"/>
</dbReference>
<sequence length="809" mass="91758">MKILEPILKKHFSNLPKTNKLFDLINNYINEVETLRPISQNTNLVVGKILEYQKITGSQKLNLVTVDIGTRILKIVCGATNLDNNGKVIVALEGSFLEGFQTTLKNKKIYGVFSEGMLCALEELGIDSSILTSEEKTGIYFFQDTQDEIKLGSNALIPLGLAGFFLELGVTPNRADLLSYFGFAKDLAAVLKSISFSDNTFTDDCGDFSKDNQSLENVENFFATKKTSPLKVNLESNACLEYHACILENITIKPSPLWLRNTLLHSDIKPINNVVDVTNLIMLEYGIPLHAFDSSNIKEIKVRQALPQEKITTLNENAFELDSRDLVITDGTTPIALAGIIGLLESGIKKDTKNIILECAYFKPESISQTSQKLKIKTMSSLRFERGVNPELIPLALKKACELLIKLADATITYQPINKKSEVIKPKVIDLNLDDVKKKTGITFLLSQTKNWLLNLGYQILNVDGNNLKVIPPFRRYDIKIKENVIADLVRLYGCKNLLVNKKNQNKQIKMTLKQKNLRELKKILVNLGFYETVTYSLISQEMFECFNYQKEIIQILNPLSQDKVILRQSLLSGLIEVMSYQHKRKNFDNAFFEISKVYHPEKEKLSLGLILSGKILTGGWQKQDITSSFFVLKGVVEKISSFLGVDLTYQKSSSNLNLHPGIQAGILYQNEIIGKIGKIHPNLNEKHHLKDSFVCEILLSDQLLNKNYKIVYHPISKFPVVTRDLSFLIASQYAFLDVQKTIQKHSFLDLIDCQLFDVYQIDNDKKELSLAFRLSFSSPFNNLEKEIIDQRMNIIVDNLIQNYQIKIR</sequence>
<dbReference type="EC" id="6.1.1.20" evidence="15"/>
<evidence type="ECO:0000256" key="4">
    <source>
        <dbReference type="ARBA" id="ARBA00022490"/>
    </source>
</evidence>
<dbReference type="InterPro" id="IPR012340">
    <property type="entry name" value="NA-bd_OB-fold"/>
</dbReference>
<evidence type="ECO:0000256" key="15">
    <source>
        <dbReference type="HAMAP-Rule" id="MF_00283"/>
    </source>
</evidence>
<keyword evidence="21" id="KW-1185">Reference proteome</keyword>
<comment type="cofactor">
    <cofactor evidence="15">
        <name>Mg(2+)</name>
        <dbReference type="ChEBI" id="CHEBI:18420"/>
    </cofactor>
    <text evidence="15">Binds 2 magnesium ions per tetramer.</text>
</comment>
<dbReference type="Gene3D" id="3.30.70.380">
    <property type="entry name" value="Ferrodoxin-fold anticodon-binding domain"/>
    <property type="match status" value="1"/>
</dbReference>
<evidence type="ECO:0000313" key="21">
    <source>
        <dbReference type="Proteomes" id="UP000013941"/>
    </source>
</evidence>
<dbReference type="InterPro" id="IPR036690">
    <property type="entry name" value="Fdx_antiC-bd_sf"/>
</dbReference>
<feature type="domain" description="TRNA-binding" evidence="17">
    <location>
        <begin position="38"/>
        <end position="156"/>
    </location>
</feature>
<dbReference type="InterPro" id="IPR004532">
    <property type="entry name" value="Phe-tRNA-ligase_IIc_bsu_bact"/>
</dbReference>
<keyword evidence="7 15" id="KW-0479">Metal-binding</keyword>
<evidence type="ECO:0000256" key="1">
    <source>
        <dbReference type="ARBA" id="ARBA00004496"/>
    </source>
</evidence>
<keyword evidence="9 15" id="KW-0067">ATP-binding</keyword>
<evidence type="ECO:0000256" key="13">
    <source>
        <dbReference type="ARBA" id="ARBA00023146"/>
    </source>
</evidence>
<comment type="caution">
    <text evidence="15">Lacks conserved residue(s) required for the propagation of feature annotation.</text>
</comment>
<dbReference type="HOGENOM" id="CLU_016891_0_0_14"/>
<comment type="subcellular location">
    <subcellularLocation>
        <location evidence="1 15">Cytoplasm</location>
    </subcellularLocation>
</comment>
<organism evidence="20 21">
    <name type="scientific">Strawberry lethal yellows phytoplasma (CPA) str. NZSb11</name>
    <dbReference type="NCBI Taxonomy" id="980422"/>
    <lineage>
        <taxon>Bacteria</taxon>
        <taxon>Bacillati</taxon>
        <taxon>Mycoplasmatota</taxon>
        <taxon>Mollicutes</taxon>
        <taxon>Acholeplasmatales</taxon>
        <taxon>Acholeplasmataceae</taxon>
        <taxon>Candidatus Phytoplasma</taxon>
        <taxon>16SrXII (Stolbur group)</taxon>
    </lineage>
</organism>
<evidence type="ECO:0000256" key="10">
    <source>
        <dbReference type="ARBA" id="ARBA00022842"/>
    </source>
</evidence>
<dbReference type="Pfam" id="PF03484">
    <property type="entry name" value="B5"/>
    <property type="match status" value="1"/>
</dbReference>
<dbReference type="PATRIC" id="fig|980422.3.peg.301"/>
<dbReference type="PROSITE" id="PS51447">
    <property type="entry name" value="FDX_ACB"/>
    <property type="match status" value="1"/>
</dbReference>
<dbReference type="Gene3D" id="3.30.56.10">
    <property type="match status" value="2"/>
</dbReference>
<dbReference type="SMART" id="SM00873">
    <property type="entry name" value="B3_4"/>
    <property type="match status" value="1"/>
</dbReference>
<dbReference type="Pfam" id="PF03483">
    <property type="entry name" value="B3_4"/>
    <property type="match status" value="1"/>
</dbReference>
<comment type="similarity">
    <text evidence="2 15">Belongs to the phenylalanyl-tRNA synthetase beta subunit family. Type 1 subfamily.</text>
</comment>
<dbReference type="GO" id="GO:0009328">
    <property type="term" value="C:phenylalanine-tRNA ligase complex"/>
    <property type="evidence" value="ECO:0007669"/>
    <property type="project" value="TreeGrafter"/>
</dbReference>
<gene>
    <name evidence="15 20" type="primary">pheT</name>
    <name evidence="20" type="ORF">SLY_0324</name>
</gene>
<reference evidence="20 21" key="1">
    <citation type="journal article" date="2013" name="BMC Genomics">
        <title>Comparison of the complete genome sequence of two closely related isolates of 'Candidatus Phytoplasma australiense' reveals genome plasticity.</title>
        <authorList>
            <person name="Andersen M.T."/>
            <person name="Liefting L.W."/>
            <person name="Havukkala I."/>
            <person name="Beever R.E."/>
        </authorList>
    </citation>
    <scope>NUCLEOTIDE SEQUENCE [LARGE SCALE GENOMIC DNA]</scope>
    <source>
        <strain evidence="20 21">NZSb11</strain>
    </source>
</reference>
<dbReference type="InterPro" id="IPR005146">
    <property type="entry name" value="B3/B4_tRNA-bd"/>
</dbReference>
<dbReference type="PANTHER" id="PTHR10947:SF0">
    <property type="entry name" value="PHENYLALANINE--TRNA LIGASE BETA SUBUNIT"/>
    <property type="match status" value="1"/>
</dbReference>
<dbReference type="InterPro" id="IPR045060">
    <property type="entry name" value="Phe-tRNA-ligase_IIc_bsu"/>
</dbReference>
<evidence type="ECO:0000256" key="2">
    <source>
        <dbReference type="ARBA" id="ARBA00008653"/>
    </source>
</evidence>
<protein>
    <recommendedName>
        <fullName evidence="15">Phenylalanine--tRNA ligase beta subunit</fullName>
        <ecNumber evidence="15">6.1.1.20</ecNumber>
    </recommendedName>
    <alternativeName>
        <fullName evidence="15">Phenylalanyl-tRNA synthetase beta subunit</fullName>
        <shortName evidence="15">PheRS</shortName>
    </alternativeName>
</protein>
<dbReference type="SUPFAM" id="SSF54991">
    <property type="entry name" value="Anticodon-binding domain of PheRS"/>
    <property type="match status" value="1"/>
</dbReference>
<dbReference type="SUPFAM" id="SSF50249">
    <property type="entry name" value="Nucleic acid-binding proteins"/>
    <property type="match status" value="1"/>
</dbReference>
<dbReference type="CDD" id="cd02796">
    <property type="entry name" value="tRNA_bind_bactPheRS"/>
    <property type="match status" value="1"/>
</dbReference>
<dbReference type="HAMAP" id="MF_00283">
    <property type="entry name" value="Phe_tRNA_synth_beta1"/>
    <property type="match status" value="1"/>
</dbReference>
<dbReference type="GO" id="GO:0004826">
    <property type="term" value="F:phenylalanine-tRNA ligase activity"/>
    <property type="evidence" value="ECO:0007669"/>
    <property type="project" value="UniProtKB-UniRule"/>
</dbReference>
<proteinExistence type="inferred from homology"/>
<dbReference type="Proteomes" id="UP000013941">
    <property type="component" value="Chromosome"/>
</dbReference>
<evidence type="ECO:0000259" key="18">
    <source>
        <dbReference type="PROSITE" id="PS51447"/>
    </source>
</evidence>
<evidence type="ECO:0000256" key="14">
    <source>
        <dbReference type="ARBA" id="ARBA00049255"/>
    </source>
</evidence>
<keyword evidence="12 15" id="KW-0648">Protein biosynthesis</keyword>
<dbReference type="AlphaFoldDB" id="R4RP38"/>
<dbReference type="InterPro" id="IPR041616">
    <property type="entry name" value="PheRS_beta_core"/>
</dbReference>
<dbReference type="KEGG" id="nzs:SLY_0324"/>
<dbReference type="SMART" id="SM00896">
    <property type="entry name" value="FDX-ACB"/>
    <property type="match status" value="1"/>
</dbReference>
<dbReference type="InterPro" id="IPR045864">
    <property type="entry name" value="aa-tRNA-synth_II/BPL/LPL"/>
</dbReference>
<dbReference type="Pfam" id="PF03147">
    <property type="entry name" value="FDX-ACB"/>
    <property type="match status" value="1"/>
</dbReference>
<dbReference type="GO" id="GO:0006432">
    <property type="term" value="P:phenylalanyl-tRNA aminoacylation"/>
    <property type="evidence" value="ECO:0007669"/>
    <property type="project" value="UniProtKB-UniRule"/>
</dbReference>
<feature type="domain" description="FDX-ACB" evidence="18">
    <location>
        <begin position="717"/>
        <end position="809"/>
    </location>
</feature>
<feature type="domain" description="B5" evidence="19">
    <location>
        <begin position="424"/>
        <end position="500"/>
    </location>
</feature>
<dbReference type="OrthoDB" id="9805455at2"/>
<dbReference type="InterPro" id="IPR005121">
    <property type="entry name" value="Fdx_antiC-bd"/>
</dbReference>
<dbReference type="SMART" id="SM00874">
    <property type="entry name" value="B5"/>
    <property type="match status" value="1"/>
</dbReference>
<dbReference type="GO" id="GO:0005524">
    <property type="term" value="F:ATP binding"/>
    <property type="evidence" value="ECO:0007669"/>
    <property type="project" value="UniProtKB-UniRule"/>
</dbReference>
<keyword evidence="13 15" id="KW-0030">Aminoacyl-tRNA synthetase</keyword>